<dbReference type="Gene3D" id="2.30.30.140">
    <property type="match status" value="1"/>
</dbReference>
<accession>E2ARQ4</accession>
<organism evidence="3">
    <name type="scientific">Camponotus floridanus</name>
    <name type="common">Florida carpenter ant</name>
    <dbReference type="NCBI Taxonomy" id="104421"/>
    <lineage>
        <taxon>Eukaryota</taxon>
        <taxon>Metazoa</taxon>
        <taxon>Ecdysozoa</taxon>
        <taxon>Arthropoda</taxon>
        <taxon>Hexapoda</taxon>
        <taxon>Insecta</taxon>
        <taxon>Pterygota</taxon>
        <taxon>Neoptera</taxon>
        <taxon>Endopterygota</taxon>
        <taxon>Hymenoptera</taxon>
        <taxon>Apocrita</taxon>
        <taxon>Aculeata</taxon>
        <taxon>Formicoidea</taxon>
        <taxon>Formicidae</taxon>
        <taxon>Formicinae</taxon>
        <taxon>Camponotus</taxon>
    </lineage>
</organism>
<sequence>MNEIYRLEDRFRELSWQAFACGLAYTGSPTNDTIWPEKTRELCRILAESRTGWINIVLLLEQGAALVKLIIQGEHNGGNYNFRDMLIKLGHVELSTKKMEPAPIDMESLTRSRLEVFILRVESPLLFWVRLKHNDQDLQEMEEELTFRKGRRSAFLICYPNDITMHMDVAVKEGNGWRRGWVDKISRPSNMVRMRLGDYGWSIWRPMNEIYRLEDRFRELSWQAFACGLAYTGSPTNDTTWPEKTRELCRILAEGRIGWINIILPLEQGATLVKLIIKGEHNEANFSFRDLLIKLGHVELSTKHKTTQKI</sequence>
<dbReference type="SUPFAM" id="SSF63748">
    <property type="entry name" value="Tudor/PWWP/MBT"/>
    <property type="match status" value="1"/>
</dbReference>
<evidence type="ECO:0000313" key="2">
    <source>
        <dbReference type="EMBL" id="EFN63885.1"/>
    </source>
</evidence>
<dbReference type="InterPro" id="IPR035437">
    <property type="entry name" value="SNase_OB-fold_sf"/>
</dbReference>
<dbReference type="Proteomes" id="UP000000311">
    <property type="component" value="Unassembled WGS sequence"/>
</dbReference>
<keyword evidence="3" id="KW-1185">Reference proteome</keyword>
<dbReference type="InterPro" id="IPR002999">
    <property type="entry name" value="Tudor"/>
</dbReference>
<dbReference type="Pfam" id="PF00567">
    <property type="entry name" value="TUDOR"/>
    <property type="match status" value="1"/>
</dbReference>
<feature type="domain" description="Tudor" evidence="1">
    <location>
        <begin position="114"/>
        <end position="230"/>
    </location>
</feature>
<dbReference type="InParanoid" id="E2ARQ4"/>
<dbReference type="AlphaFoldDB" id="E2ARQ4"/>
<proteinExistence type="predicted"/>
<reference evidence="2 3" key="1">
    <citation type="journal article" date="2010" name="Science">
        <title>Genomic comparison of the ants Camponotus floridanus and Harpegnathos saltator.</title>
        <authorList>
            <person name="Bonasio R."/>
            <person name="Zhang G."/>
            <person name="Ye C."/>
            <person name="Mutti N.S."/>
            <person name="Fang X."/>
            <person name="Qin N."/>
            <person name="Donahue G."/>
            <person name="Yang P."/>
            <person name="Li Q."/>
            <person name="Li C."/>
            <person name="Zhang P."/>
            <person name="Huang Z."/>
            <person name="Berger S.L."/>
            <person name="Reinberg D."/>
            <person name="Wang J."/>
            <person name="Liebig J."/>
        </authorList>
    </citation>
    <scope>NUCLEOTIDE SEQUENCE [LARGE SCALE GENOMIC DNA]</scope>
    <source>
        <strain evidence="3">C129</strain>
    </source>
</reference>
<evidence type="ECO:0000313" key="3">
    <source>
        <dbReference type="Proteomes" id="UP000000311"/>
    </source>
</evidence>
<protein>
    <recommendedName>
        <fullName evidence="1">Tudor domain-containing protein</fullName>
    </recommendedName>
</protein>
<dbReference type="PANTHER" id="PTHR16442:SF1">
    <property type="entry name" value="RING FINGER PROTEIN 17"/>
    <property type="match status" value="1"/>
</dbReference>
<evidence type="ECO:0000259" key="1">
    <source>
        <dbReference type="Pfam" id="PF00567"/>
    </source>
</evidence>
<dbReference type="OMA" id="SWQAFAC"/>
<gene>
    <name evidence="2" type="ORF">EAG_08087</name>
</gene>
<dbReference type="Gene3D" id="2.40.50.90">
    <property type="match status" value="1"/>
</dbReference>
<dbReference type="PANTHER" id="PTHR16442">
    <property type="entry name" value="RING FINGER PROTEIN 17"/>
    <property type="match status" value="1"/>
</dbReference>
<dbReference type="GO" id="GO:0005737">
    <property type="term" value="C:cytoplasm"/>
    <property type="evidence" value="ECO:0007669"/>
    <property type="project" value="UniProtKB-ARBA"/>
</dbReference>
<name>E2ARQ4_CAMFO</name>
<dbReference type="EMBL" id="GL442164">
    <property type="protein sequence ID" value="EFN63885.1"/>
    <property type="molecule type" value="Genomic_DNA"/>
</dbReference>